<gene>
    <name evidence="1" type="ORF">H5410_000286</name>
</gene>
<dbReference type="OrthoDB" id="185373at2759"/>
<dbReference type="InterPro" id="IPR046960">
    <property type="entry name" value="PPR_At4g14850-like_plant"/>
</dbReference>
<sequence length="126" mass="14430">MSRLGLQCFVLWAVTLQEARIFSKHCFIVIHLCYLHALTMYEKMRAKALQPNEITFVSVLSACAESGLLQEAYNFIKKMPFDSECDTAVLVFLESRTEETCCYIPQKFSDGMEDIQDGVYRPSQVV</sequence>
<evidence type="ECO:0008006" key="3">
    <source>
        <dbReference type="Google" id="ProtNLM"/>
    </source>
</evidence>
<dbReference type="AlphaFoldDB" id="A0A9J6AW35"/>
<dbReference type="GO" id="GO:0003723">
    <property type="term" value="F:RNA binding"/>
    <property type="evidence" value="ECO:0007669"/>
    <property type="project" value="InterPro"/>
</dbReference>
<dbReference type="Proteomes" id="UP000824120">
    <property type="component" value="Chromosome 1"/>
</dbReference>
<keyword evidence="2" id="KW-1185">Reference proteome</keyword>
<name>A0A9J6AW35_SOLCO</name>
<dbReference type="EMBL" id="JACXVP010000001">
    <property type="protein sequence ID" value="KAG5628569.1"/>
    <property type="molecule type" value="Genomic_DNA"/>
</dbReference>
<organism evidence="1 2">
    <name type="scientific">Solanum commersonii</name>
    <name type="common">Commerson's wild potato</name>
    <name type="synonym">Commerson's nightshade</name>
    <dbReference type="NCBI Taxonomy" id="4109"/>
    <lineage>
        <taxon>Eukaryota</taxon>
        <taxon>Viridiplantae</taxon>
        <taxon>Streptophyta</taxon>
        <taxon>Embryophyta</taxon>
        <taxon>Tracheophyta</taxon>
        <taxon>Spermatophyta</taxon>
        <taxon>Magnoliopsida</taxon>
        <taxon>eudicotyledons</taxon>
        <taxon>Gunneridae</taxon>
        <taxon>Pentapetalae</taxon>
        <taxon>asterids</taxon>
        <taxon>lamiids</taxon>
        <taxon>Solanales</taxon>
        <taxon>Solanaceae</taxon>
        <taxon>Solanoideae</taxon>
        <taxon>Solaneae</taxon>
        <taxon>Solanum</taxon>
    </lineage>
</organism>
<dbReference type="Gene3D" id="1.25.40.10">
    <property type="entry name" value="Tetratricopeptide repeat domain"/>
    <property type="match status" value="1"/>
</dbReference>
<comment type="caution">
    <text evidence="1">The sequence shown here is derived from an EMBL/GenBank/DDBJ whole genome shotgun (WGS) entry which is preliminary data.</text>
</comment>
<accession>A0A9J6AW35</accession>
<evidence type="ECO:0000313" key="1">
    <source>
        <dbReference type="EMBL" id="KAG5628569.1"/>
    </source>
</evidence>
<proteinExistence type="predicted"/>
<protein>
    <recommendedName>
        <fullName evidence="3">Pentatricopeptide repeat-containing protein</fullName>
    </recommendedName>
</protein>
<dbReference type="InterPro" id="IPR011990">
    <property type="entry name" value="TPR-like_helical_dom_sf"/>
</dbReference>
<evidence type="ECO:0000313" key="2">
    <source>
        <dbReference type="Proteomes" id="UP000824120"/>
    </source>
</evidence>
<dbReference type="GO" id="GO:0009451">
    <property type="term" value="P:RNA modification"/>
    <property type="evidence" value="ECO:0007669"/>
    <property type="project" value="InterPro"/>
</dbReference>
<reference evidence="1 2" key="1">
    <citation type="submission" date="2020-09" db="EMBL/GenBank/DDBJ databases">
        <title>De no assembly of potato wild relative species, Solanum commersonii.</title>
        <authorList>
            <person name="Cho K."/>
        </authorList>
    </citation>
    <scope>NUCLEOTIDE SEQUENCE [LARGE SCALE GENOMIC DNA]</scope>
    <source>
        <strain evidence="1">LZ3.2</strain>
        <tissue evidence="1">Leaf</tissue>
    </source>
</reference>
<dbReference type="PANTHER" id="PTHR47926">
    <property type="entry name" value="PENTATRICOPEPTIDE REPEAT-CONTAINING PROTEIN"/>
    <property type="match status" value="1"/>
</dbReference>